<keyword evidence="1" id="KW-0812">Transmembrane</keyword>
<organism evidence="2 3">
    <name type="scientific">Goodea atripinnis</name>
    <dbReference type="NCBI Taxonomy" id="208336"/>
    <lineage>
        <taxon>Eukaryota</taxon>
        <taxon>Metazoa</taxon>
        <taxon>Chordata</taxon>
        <taxon>Craniata</taxon>
        <taxon>Vertebrata</taxon>
        <taxon>Euteleostomi</taxon>
        <taxon>Actinopterygii</taxon>
        <taxon>Neopterygii</taxon>
        <taxon>Teleostei</taxon>
        <taxon>Neoteleostei</taxon>
        <taxon>Acanthomorphata</taxon>
        <taxon>Ovalentaria</taxon>
        <taxon>Atherinomorphae</taxon>
        <taxon>Cyprinodontiformes</taxon>
        <taxon>Goodeidae</taxon>
        <taxon>Goodea</taxon>
    </lineage>
</organism>
<keyword evidence="1" id="KW-0472">Membrane</keyword>
<keyword evidence="3" id="KW-1185">Reference proteome</keyword>
<keyword evidence="1" id="KW-1133">Transmembrane helix</keyword>
<gene>
    <name evidence="2" type="ORF">GOODEAATRI_009164</name>
</gene>
<proteinExistence type="predicted"/>
<dbReference type="EMBL" id="JAHRIO010050480">
    <property type="protein sequence ID" value="MEQ2174563.1"/>
    <property type="molecule type" value="Genomic_DNA"/>
</dbReference>
<accession>A0ABV0NT50</accession>
<dbReference type="Proteomes" id="UP001476798">
    <property type="component" value="Unassembled WGS sequence"/>
</dbReference>
<feature type="transmembrane region" description="Helical" evidence="1">
    <location>
        <begin position="6"/>
        <end position="26"/>
    </location>
</feature>
<evidence type="ECO:0008006" key="4">
    <source>
        <dbReference type="Google" id="ProtNLM"/>
    </source>
</evidence>
<name>A0ABV0NT50_9TELE</name>
<protein>
    <recommendedName>
        <fullName evidence="4">Secreted protein</fullName>
    </recommendedName>
</protein>
<comment type="caution">
    <text evidence="2">The sequence shown here is derived from an EMBL/GenBank/DDBJ whole genome shotgun (WGS) entry which is preliminary data.</text>
</comment>
<reference evidence="2 3" key="1">
    <citation type="submission" date="2021-06" db="EMBL/GenBank/DDBJ databases">
        <authorList>
            <person name="Palmer J.M."/>
        </authorList>
    </citation>
    <scope>NUCLEOTIDE SEQUENCE [LARGE SCALE GENOMIC DNA]</scope>
    <source>
        <strain evidence="2 3">GA_2019</strain>
        <tissue evidence="2">Muscle</tissue>
    </source>
</reference>
<evidence type="ECO:0000256" key="1">
    <source>
        <dbReference type="SAM" id="Phobius"/>
    </source>
</evidence>
<sequence>MHLRAYFVVFLFVVRICAYVCVWTCVRAAPDSMCFQSAVRVSKVNSCHLGRNLNLCVYCAYLPFAQPPSPSHFDRKTLTKLVSYAVISRPQWYLVVLPNPRHEYATAREVKKRFTKPRHRNQPIFLDLS</sequence>
<evidence type="ECO:0000313" key="2">
    <source>
        <dbReference type="EMBL" id="MEQ2174563.1"/>
    </source>
</evidence>
<evidence type="ECO:0000313" key="3">
    <source>
        <dbReference type="Proteomes" id="UP001476798"/>
    </source>
</evidence>